<feature type="domain" description="HTH tetR-type" evidence="4">
    <location>
        <begin position="21"/>
        <end position="81"/>
    </location>
</feature>
<dbReference type="AlphaFoldDB" id="A0A0C2FCA0"/>
<dbReference type="InterPro" id="IPR036271">
    <property type="entry name" value="Tet_transcr_reg_TetR-rel_C_sf"/>
</dbReference>
<dbReference type="InterPro" id="IPR050109">
    <property type="entry name" value="HTH-type_TetR-like_transc_reg"/>
</dbReference>
<keyword evidence="1 2" id="KW-0238">DNA-binding</keyword>
<dbReference type="InterPro" id="IPR041678">
    <property type="entry name" value="TetR_C_16"/>
</dbReference>
<dbReference type="Gene3D" id="1.10.357.10">
    <property type="entry name" value="Tetracycline Repressor, domain 2"/>
    <property type="match status" value="1"/>
</dbReference>
<name>A0A0C2FCA0_9ACTN</name>
<organism evidence="5 6">
    <name type="scientific">Streptomonospora alba</name>
    <dbReference type="NCBI Taxonomy" id="183763"/>
    <lineage>
        <taxon>Bacteria</taxon>
        <taxon>Bacillati</taxon>
        <taxon>Actinomycetota</taxon>
        <taxon>Actinomycetes</taxon>
        <taxon>Streptosporangiales</taxon>
        <taxon>Nocardiopsidaceae</taxon>
        <taxon>Streptomonospora</taxon>
    </lineage>
</organism>
<evidence type="ECO:0000259" key="4">
    <source>
        <dbReference type="PROSITE" id="PS50977"/>
    </source>
</evidence>
<evidence type="ECO:0000256" key="3">
    <source>
        <dbReference type="SAM" id="MobiDB-lite"/>
    </source>
</evidence>
<dbReference type="InterPro" id="IPR009057">
    <property type="entry name" value="Homeodomain-like_sf"/>
</dbReference>
<dbReference type="PRINTS" id="PR00455">
    <property type="entry name" value="HTHTETR"/>
</dbReference>
<comment type="caution">
    <text evidence="5">The sequence shown here is derived from an EMBL/GenBank/DDBJ whole genome shotgun (WGS) entry which is preliminary data.</text>
</comment>
<evidence type="ECO:0000256" key="1">
    <source>
        <dbReference type="ARBA" id="ARBA00023125"/>
    </source>
</evidence>
<dbReference type="RefSeq" id="WP_040276472.1">
    <property type="nucleotide sequence ID" value="NZ_JROO01000048.1"/>
</dbReference>
<dbReference type="PANTHER" id="PTHR30055">
    <property type="entry name" value="HTH-TYPE TRANSCRIPTIONAL REGULATOR RUTR"/>
    <property type="match status" value="1"/>
</dbReference>
<dbReference type="STRING" id="183763.LP52_22990"/>
<evidence type="ECO:0000313" key="6">
    <source>
        <dbReference type="Proteomes" id="UP000031675"/>
    </source>
</evidence>
<proteinExistence type="predicted"/>
<dbReference type="InterPro" id="IPR001647">
    <property type="entry name" value="HTH_TetR"/>
</dbReference>
<accession>A0A0C2FCA0</accession>
<dbReference type="Proteomes" id="UP000031675">
    <property type="component" value="Unassembled WGS sequence"/>
</dbReference>
<dbReference type="GO" id="GO:0000976">
    <property type="term" value="F:transcription cis-regulatory region binding"/>
    <property type="evidence" value="ECO:0007669"/>
    <property type="project" value="TreeGrafter"/>
</dbReference>
<dbReference type="OrthoDB" id="3210235at2"/>
<feature type="DNA-binding region" description="H-T-H motif" evidence="2">
    <location>
        <begin position="44"/>
        <end position="63"/>
    </location>
</feature>
<evidence type="ECO:0000313" key="5">
    <source>
        <dbReference type="EMBL" id="KIH96799.1"/>
    </source>
</evidence>
<dbReference type="EMBL" id="JROO01000048">
    <property type="protein sequence ID" value="KIH96799.1"/>
    <property type="molecule type" value="Genomic_DNA"/>
</dbReference>
<feature type="region of interest" description="Disordered" evidence="3">
    <location>
        <begin position="1"/>
        <end position="23"/>
    </location>
</feature>
<dbReference type="GO" id="GO:0003700">
    <property type="term" value="F:DNA-binding transcription factor activity"/>
    <property type="evidence" value="ECO:0007669"/>
    <property type="project" value="TreeGrafter"/>
</dbReference>
<gene>
    <name evidence="5" type="ORF">LP52_22990</name>
</gene>
<dbReference type="SUPFAM" id="SSF48498">
    <property type="entry name" value="Tetracyclin repressor-like, C-terminal domain"/>
    <property type="match status" value="1"/>
</dbReference>
<reference evidence="6" key="1">
    <citation type="journal article" date="2015" name="Chem. Biol.">
        <title>Structure, bioactivity, and resistance mechanism of streptomonomicin, an unusual lasso Peptide from an understudied halophilic actinomycete.</title>
        <authorList>
            <person name="Metelev M."/>
            <person name="Tietz J.I."/>
            <person name="Melby J.O."/>
            <person name="Blair P.M."/>
            <person name="Zhu L."/>
            <person name="Livnat I."/>
            <person name="Severinov K."/>
            <person name="Mitchell D.A."/>
        </authorList>
    </citation>
    <scope>NUCLEOTIDE SEQUENCE [LARGE SCALE GENOMIC DNA]</scope>
    <source>
        <strain evidence="6">YIM 90003</strain>
    </source>
</reference>
<dbReference type="PROSITE" id="PS50977">
    <property type="entry name" value="HTH_TETR_2"/>
    <property type="match status" value="1"/>
</dbReference>
<sequence length="211" mass="22766">MTTGNADEDDRRPGGRRPGQSGTKDAILAAAREQFAAKGYAGATFRGIAAQAGVDPALVRHFFGTKDQLFAATLHLPPEVLHRLQQAFECAPEDMGERFARTYLGLWEDPATGAALMAIMRTALTNDQGADLLRDFLQGRLVEQVASSLGADRPRLRALLAATQLVGAVMARYVVRIEPMASLAIDDVVALLAPNLQHYLTGDLPDHAHRP</sequence>
<dbReference type="SUPFAM" id="SSF46689">
    <property type="entry name" value="Homeodomain-like"/>
    <property type="match status" value="1"/>
</dbReference>
<keyword evidence="6" id="KW-1185">Reference proteome</keyword>
<dbReference type="Gene3D" id="1.10.10.60">
    <property type="entry name" value="Homeodomain-like"/>
    <property type="match status" value="1"/>
</dbReference>
<evidence type="ECO:0000256" key="2">
    <source>
        <dbReference type="PROSITE-ProRule" id="PRU00335"/>
    </source>
</evidence>
<dbReference type="Pfam" id="PF17920">
    <property type="entry name" value="TetR_C_16"/>
    <property type="match status" value="1"/>
</dbReference>
<dbReference type="Pfam" id="PF00440">
    <property type="entry name" value="TetR_N"/>
    <property type="match status" value="1"/>
</dbReference>
<protein>
    <recommendedName>
        <fullName evidence="4">HTH tetR-type domain-containing protein</fullName>
    </recommendedName>
</protein>
<dbReference type="PANTHER" id="PTHR30055:SF235">
    <property type="entry name" value="TRANSCRIPTIONAL REGULATORY PROTEIN"/>
    <property type="match status" value="1"/>
</dbReference>